<reference evidence="1 2" key="1">
    <citation type="journal article" date="2007" name="J. Virol.">
        <title>Genomic and morphological features of a banchine polydnavirus: comparison with bracoviruses and ichnoviruses.</title>
        <authorList>
            <person name="Lapointe R."/>
            <person name="Tanaka K."/>
            <person name="Barney W.E."/>
            <person name="Whitfield J.B."/>
            <person name="Banks J.C."/>
            <person name="Beliveau C."/>
            <person name="Stoltz D."/>
            <person name="Webb B.A."/>
            <person name="Cusson M."/>
        </authorList>
    </citation>
    <scope>NUCLEOTIDE SEQUENCE [LARGE SCALE GENOMIC DNA]</scope>
</reference>
<protein>
    <submittedName>
        <fullName evidence="1">GfV-D6-ORF1</fullName>
    </submittedName>
</protein>
<dbReference type="RefSeq" id="YP_001029433.1">
    <property type="nucleotide sequence ID" value="NC_008930.1"/>
</dbReference>
<proteinExistence type="predicted"/>
<dbReference type="EMBL" id="AB290005">
    <property type="protein sequence ID" value="BAF45571.1"/>
    <property type="molecule type" value="Genomic_DNA"/>
</dbReference>
<name>A2PZZ9_9VIRU</name>
<sequence length="131" mass="15311">MDYVVDVQGFNQFNESFILKKFAMITVDGNTDEETEFVVKSPLLFKKSSKENQIMNSWLTRNFHGIKWYSGTMRYPEAKLRIRIVLLNARVIYVWGFEKKKWLMGVLGRSVAVIDLKEQNCLFHVAIEAIV</sequence>
<evidence type="ECO:0000313" key="1">
    <source>
        <dbReference type="EMBL" id="BAF45571.1"/>
    </source>
</evidence>
<dbReference type="GeneID" id="5179620"/>
<evidence type="ECO:0000313" key="2">
    <source>
        <dbReference type="Proteomes" id="UP000203987"/>
    </source>
</evidence>
<dbReference type="Proteomes" id="UP000203987">
    <property type="component" value="Genome"/>
</dbReference>
<accession>A2PZZ9</accession>
<organism evidence="1 2">
    <name type="scientific">Ichnoviriform fumiferanae</name>
    <dbReference type="NCBI Taxonomy" id="419435"/>
    <lineage>
        <taxon>Viruses</taxon>
        <taxon>Viruses incertae sedis</taxon>
        <taxon>Polydnaviriformidae</taxon>
        <taxon>Ichnoviriform</taxon>
    </lineage>
</organism>
<dbReference type="KEGG" id="vg:5179620"/>